<evidence type="ECO:0000256" key="1">
    <source>
        <dbReference type="ARBA" id="ARBA00005254"/>
    </source>
</evidence>
<dbReference type="GO" id="GO:0003824">
    <property type="term" value="F:catalytic activity"/>
    <property type="evidence" value="ECO:0007669"/>
    <property type="project" value="InterPro"/>
</dbReference>
<dbReference type="InterPro" id="IPR018376">
    <property type="entry name" value="Enoyl-CoA_hyd/isom_CS"/>
</dbReference>
<dbReference type="EMBL" id="JNBY01000094">
    <property type="protein sequence ID" value="KDN83848.1"/>
    <property type="molecule type" value="Genomic_DNA"/>
</dbReference>
<dbReference type="Proteomes" id="UP000027178">
    <property type="component" value="Unassembled WGS sequence"/>
</dbReference>
<dbReference type="OrthoDB" id="9775794at2"/>
<dbReference type="PANTHER" id="PTHR11941:SF54">
    <property type="entry name" value="ENOYL-COA HYDRATASE, MITOCHONDRIAL"/>
    <property type="match status" value="1"/>
</dbReference>
<dbReference type="eggNOG" id="COG1024">
    <property type="taxonomic scope" value="Bacteria"/>
</dbReference>
<organism evidence="3 4">
    <name type="scientific">Kitasatospora cheerisanensis KCTC 2395</name>
    <dbReference type="NCBI Taxonomy" id="1348663"/>
    <lineage>
        <taxon>Bacteria</taxon>
        <taxon>Bacillati</taxon>
        <taxon>Actinomycetota</taxon>
        <taxon>Actinomycetes</taxon>
        <taxon>Kitasatosporales</taxon>
        <taxon>Streptomycetaceae</taxon>
        <taxon>Kitasatospora</taxon>
    </lineage>
</organism>
<dbReference type="HOGENOM" id="CLU_009834_7_6_11"/>
<dbReference type="RefSeq" id="WP_035865183.1">
    <property type="nucleotide sequence ID" value="NZ_KK853997.1"/>
</dbReference>
<evidence type="ECO:0000256" key="2">
    <source>
        <dbReference type="RuleBase" id="RU003707"/>
    </source>
</evidence>
<evidence type="ECO:0008006" key="5">
    <source>
        <dbReference type="Google" id="ProtNLM"/>
    </source>
</evidence>
<comment type="similarity">
    <text evidence="1 2">Belongs to the enoyl-CoA hydratase/isomerase family.</text>
</comment>
<dbReference type="SUPFAM" id="SSF52096">
    <property type="entry name" value="ClpP/crotonase"/>
    <property type="match status" value="1"/>
</dbReference>
<dbReference type="InterPro" id="IPR001753">
    <property type="entry name" value="Enoyl-CoA_hydra/iso"/>
</dbReference>
<sequence length="318" mass="33590">MNRLETERHGAVLTVRLRNEPFNFLTGALLAELADTLARAERDPTVRAVVLASAVPGVFLGHYDIEELLAGAEAGGMEISSRLAPAPLRLVAALGKVPGMRGLLDRTPVAGMQALLAFHEVVRRIRNSDMVHVAAVDGLALGGGFELALACDVRIMGDGPYRVGLMEIAFGLLPGGGGSQLLAETLGAGRAVEQLLEGRLFGPAAALEAGIVHRVVDHDEVRAEAAETAARLARRAPGSVRSVKQAVHYAGSGRFGRGFAVERARFLALASRPSTHAALRRYLEDVRAHRREHGGDPAAFAGDFLPAWQAGTAAADRS</sequence>
<comment type="caution">
    <text evidence="3">The sequence shown here is derived from an EMBL/GenBank/DDBJ whole genome shotgun (WGS) entry which is preliminary data.</text>
</comment>
<dbReference type="Gene3D" id="3.90.226.10">
    <property type="entry name" value="2-enoyl-CoA Hydratase, Chain A, domain 1"/>
    <property type="match status" value="1"/>
</dbReference>
<dbReference type="CDD" id="cd06558">
    <property type="entry name" value="crotonase-like"/>
    <property type="match status" value="1"/>
</dbReference>
<evidence type="ECO:0000313" key="4">
    <source>
        <dbReference type="Proteomes" id="UP000027178"/>
    </source>
</evidence>
<dbReference type="PROSITE" id="PS00166">
    <property type="entry name" value="ENOYL_COA_HYDRATASE"/>
    <property type="match status" value="1"/>
</dbReference>
<dbReference type="AlphaFoldDB" id="A0A066YQM1"/>
<evidence type="ECO:0000313" key="3">
    <source>
        <dbReference type="EMBL" id="KDN83848.1"/>
    </source>
</evidence>
<dbReference type="PATRIC" id="fig|1348663.4.peg.4338"/>
<dbReference type="PANTHER" id="PTHR11941">
    <property type="entry name" value="ENOYL-COA HYDRATASE-RELATED"/>
    <property type="match status" value="1"/>
</dbReference>
<gene>
    <name evidence="3" type="ORF">KCH_44970</name>
</gene>
<dbReference type="GO" id="GO:0006635">
    <property type="term" value="P:fatty acid beta-oxidation"/>
    <property type="evidence" value="ECO:0007669"/>
    <property type="project" value="TreeGrafter"/>
</dbReference>
<reference evidence="3 4" key="1">
    <citation type="submission" date="2014-05" db="EMBL/GenBank/DDBJ databases">
        <title>Draft Genome Sequence of Kitasatospora cheerisanensis KCTC 2395.</title>
        <authorList>
            <person name="Nam D.H."/>
        </authorList>
    </citation>
    <scope>NUCLEOTIDE SEQUENCE [LARGE SCALE GENOMIC DNA]</scope>
    <source>
        <strain evidence="3 4">KCTC 2395</strain>
    </source>
</reference>
<accession>A0A066YQM1</accession>
<name>A0A066YQM1_9ACTN</name>
<keyword evidence="4" id="KW-1185">Reference proteome</keyword>
<protein>
    <recommendedName>
        <fullName evidence="5">Enoyl-CoA hydratase</fullName>
    </recommendedName>
</protein>
<proteinExistence type="inferred from homology"/>
<dbReference type="Pfam" id="PF00378">
    <property type="entry name" value="ECH_1"/>
    <property type="match status" value="2"/>
</dbReference>
<dbReference type="InterPro" id="IPR029045">
    <property type="entry name" value="ClpP/crotonase-like_dom_sf"/>
</dbReference>